<evidence type="ECO:0000313" key="2">
    <source>
        <dbReference type="EMBL" id="KAG6517033.1"/>
    </source>
</evidence>
<dbReference type="Gene3D" id="1.25.40.20">
    <property type="entry name" value="Ankyrin repeat-containing domain"/>
    <property type="match status" value="1"/>
</dbReference>
<dbReference type="PROSITE" id="PS50297">
    <property type="entry name" value="ANK_REP_REGION"/>
    <property type="match status" value="2"/>
</dbReference>
<dbReference type="Proteomes" id="UP000734854">
    <property type="component" value="Unassembled WGS sequence"/>
</dbReference>
<dbReference type="Pfam" id="PF12796">
    <property type="entry name" value="Ank_2"/>
    <property type="match status" value="1"/>
</dbReference>
<reference evidence="2 3" key="1">
    <citation type="submission" date="2020-08" db="EMBL/GenBank/DDBJ databases">
        <title>Plant Genome Project.</title>
        <authorList>
            <person name="Zhang R.-G."/>
        </authorList>
    </citation>
    <scope>NUCLEOTIDE SEQUENCE [LARGE SCALE GENOMIC DNA]</scope>
    <source>
        <tissue evidence="2">Rhizome</tissue>
    </source>
</reference>
<evidence type="ECO:0000256" key="1">
    <source>
        <dbReference type="PROSITE-ProRule" id="PRU00023"/>
    </source>
</evidence>
<keyword evidence="1" id="KW-0040">ANK repeat</keyword>
<dbReference type="SMART" id="SM00248">
    <property type="entry name" value="ANK"/>
    <property type="match status" value="3"/>
</dbReference>
<dbReference type="AlphaFoldDB" id="A0A8J5H070"/>
<sequence>MADSGQTQRNLGRAHETQDTYEIVLKRIDEKETMPFDVLARNVVGEVHGIRKPLNLMNDSVLHVVIASRKINLAVAIIGLPDDINRNILCHRNYFGDTPLHIAAEIGNSEVAKALVAGDGSLAHKKNKYLAASVIDRKGETPLHKAVQFGHLDVFNIIIDAGGDEMASLRTGDGFTILHYAIVRNQPSTPSLQSLR</sequence>
<dbReference type="PANTHER" id="PTHR24121">
    <property type="entry name" value="NO MECHANORECEPTOR POTENTIAL C, ISOFORM D-RELATED"/>
    <property type="match status" value="1"/>
</dbReference>
<dbReference type="InterPro" id="IPR002110">
    <property type="entry name" value="Ankyrin_rpt"/>
</dbReference>
<name>A0A8J5H070_ZINOF</name>
<feature type="repeat" description="ANK" evidence="1">
    <location>
        <begin position="138"/>
        <end position="164"/>
    </location>
</feature>
<dbReference type="EMBL" id="JACMSC010000006">
    <property type="protein sequence ID" value="KAG6517033.1"/>
    <property type="molecule type" value="Genomic_DNA"/>
</dbReference>
<keyword evidence="3" id="KW-1185">Reference proteome</keyword>
<comment type="caution">
    <text evidence="2">The sequence shown here is derived from an EMBL/GenBank/DDBJ whole genome shotgun (WGS) entry which is preliminary data.</text>
</comment>
<organism evidence="2 3">
    <name type="scientific">Zingiber officinale</name>
    <name type="common">Ginger</name>
    <name type="synonym">Amomum zingiber</name>
    <dbReference type="NCBI Taxonomy" id="94328"/>
    <lineage>
        <taxon>Eukaryota</taxon>
        <taxon>Viridiplantae</taxon>
        <taxon>Streptophyta</taxon>
        <taxon>Embryophyta</taxon>
        <taxon>Tracheophyta</taxon>
        <taxon>Spermatophyta</taxon>
        <taxon>Magnoliopsida</taxon>
        <taxon>Liliopsida</taxon>
        <taxon>Zingiberales</taxon>
        <taxon>Zingiberaceae</taxon>
        <taxon>Zingiber</taxon>
    </lineage>
</organism>
<protein>
    <submittedName>
        <fullName evidence="2">Uncharacterized protein</fullName>
    </submittedName>
</protein>
<evidence type="ECO:0000313" key="3">
    <source>
        <dbReference type="Proteomes" id="UP000734854"/>
    </source>
</evidence>
<dbReference type="PRINTS" id="PR01415">
    <property type="entry name" value="ANKYRIN"/>
</dbReference>
<accession>A0A8J5H070</accession>
<proteinExistence type="predicted"/>
<dbReference type="PROSITE" id="PS50088">
    <property type="entry name" value="ANK_REPEAT"/>
    <property type="match status" value="2"/>
</dbReference>
<feature type="repeat" description="ANK" evidence="1">
    <location>
        <begin position="95"/>
        <end position="127"/>
    </location>
</feature>
<dbReference type="PANTHER" id="PTHR24121:SF23">
    <property type="entry name" value="NO MECHANORECEPTOR POTENTIAL C, ISOFORM H"/>
    <property type="match status" value="1"/>
</dbReference>
<gene>
    <name evidence="2" type="ORF">ZIOFF_020410</name>
</gene>
<dbReference type="SUPFAM" id="SSF48403">
    <property type="entry name" value="Ankyrin repeat"/>
    <property type="match status" value="1"/>
</dbReference>
<dbReference type="InterPro" id="IPR036770">
    <property type="entry name" value="Ankyrin_rpt-contain_sf"/>
</dbReference>